<keyword evidence="4" id="KW-0456">Lyase</keyword>
<dbReference type="EMBL" id="FZON01000003">
    <property type="protein sequence ID" value="SNS06170.1"/>
    <property type="molecule type" value="Genomic_DNA"/>
</dbReference>
<dbReference type="RefSeq" id="WP_089276243.1">
    <property type="nucleotide sequence ID" value="NZ_FZON01000003.1"/>
</dbReference>
<dbReference type="GO" id="GO:0046872">
    <property type="term" value="F:metal ion binding"/>
    <property type="evidence" value="ECO:0007669"/>
    <property type="project" value="UniProtKB-KW"/>
</dbReference>
<protein>
    <submittedName>
        <fullName evidence="6">Uncharacterized conserved protein</fullName>
    </submittedName>
</protein>
<dbReference type="SUPFAM" id="SSF51316">
    <property type="entry name" value="Mss4-like"/>
    <property type="match status" value="1"/>
</dbReference>
<reference evidence="6 7" key="1">
    <citation type="submission" date="2017-06" db="EMBL/GenBank/DDBJ databases">
        <authorList>
            <person name="Kim H.J."/>
            <person name="Triplett B.A."/>
        </authorList>
    </citation>
    <scope>NUCLEOTIDE SEQUENCE [LARGE SCALE GENOMIC DNA]</scope>
    <source>
        <strain evidence="6 7">DSM 11445</strain>
    </source>
</reference>
<dbReference type="OrthoDB" id="9807246at2"/>
<keyword evidence="2" id="KW-0479">Metal-binding</keyword>
<dbReference type="InterPro" id="IPR011057">
    <property type="entry name" value="Mss4-like_sf"/>
</dbReference>
<sequence length="163" mass="18159">MAINSGGCLCGALRFEVTEAPLWVTACFCRFCQRATGSSGMVEPIFIIQAYRITQGRPARYVHVSAGSGREVYMHFCPTCATKTHLTFERWPDRLGVYAGAFDDPGWFDFTPENSKFIFLDEAPRGAMVPAGFTCFHQHAATLDGTPMTPFVPEGHWLAQRRI</sequence>
<evidence type="ECO:0000256" key="4">
    <source>
        <dbReference type="ARBA" id="ARBA00023239"/>
    </source>
</evidence>
<gene>
    <name evidence="6" type="ORF">SAMN04488078_100359</name>
</gene>
<evidence type="ECO:0000256" key="1">
    <source>
        <dbReference type="ARBA" id="ARBA00005495"/>
    </source>
</evidence>
<dbReference type="PANTHER" id="PTHR33337:SF40">
    <property type="entry name" value="CENP-V_GFA DOMAIN-CONTAINING PROTEIN-RELATED"/>
    <property type="match status" value="1"/>
</dbReference>
<evidence type="ECO:0000259" key="5">
    <source>
        <dbReference type="PROSITE" id="PS51891"/>
    </source>
</evidence>
<keyword evidence="3" id="KW-0862">Zinc</keyword>
<evidence type="ECO:0000313" key="6">
    <source>
        <dbReference type="EMBL" id="SNS06170.1"/>
    </source>
</evidence>
<evidence type="ECO:0000313" key="7">
    <source>
        <dbReference type="Proteomes" id="UP000198440"/>
    </source>
</evidence>
<dbReference type="Pfam" id="PF04828">
    <property type="entry name" value="GFA"/>
    <property type="match status" value="1"/>
</dbReference>
<accession>A0A239BE10</accession>
<dbReference type="PROSITE" id="PS51891">
    <property type="entry name" value="CENP_V_GFA"/>
    <property type="match status" value="1"/>
</dbReference>
<dbReference type="GO" id="GO:0016846">
    <property type="term" value="F:carbon-sulfur lyase activity"/>
    <property type="evidence" value="ECO:0007669"/>
    <property type="project" value="InterPro"/>
</dbReference>
<organism evidence="6 7">
    <name type="scientific">Antarctobacter heliothermus</name>
    <dbReference type="NCBI Taxonomy" id="74033"/>
    <lineage>
        <taxon>Bacteria</taxon>
        <taxon>Pseudomonadati</taxon>
        <taxon>Pseudomonadota</taxon>
        <taxon>Alphaproteobacteria</taxon>
        <taxon>Rhodobacterales</taxon>
        <taxon>Roseobacteraceae</taxon>
        <taxon>Antarctobacter</taxon>
    </lineage>
</organism>
<dbReference type="PANTHER" id="PTHR33337">
    <property type="entry name" value="GFA DOMAIN-CONTAINING PROTEIN"/>
    <property type="match status" value="1"/>
</dbReference>
<dbReference type="Proteomes" id="UP000198440">
    <property type="component" value="Unassembled WGS sequence"/>
</dbReference>
<proteinExistence type="inferred from homology"/>
<comment type="similarity">
    <text evidence="1">Belongs to the Gfa family.</text>
</comment>
<dbReference type="InterPro" id="IPR006913">
    <property type="entry name" value="CENP-V/GFA"/>
</dbReference>
<dbReference type="AlphaFoldDB" id="A0A239BE10"/>
<name>A0A239BE10_9RHOB</name>
<feature type="domain" description="CENP-V/GFA" evidence="5">
    <location>
        <begin position="4"/>
        <end position="109"/>
    </location>
</feature>
<dbReference type="Gene3D" id="3.90.1590.10">
    <property type="entry name" value="glutathione-dependent formaldehyde- activating enzyme (gfa)"/>
    <property type="match status" value="1"/>
</dbReference>
<evidence type="ECO:0000256" key="3">
    <source>
        <dbReference type="ARBA" id="ARBA00022833"/>
    </source>
</evidence>
<evidence type="ECO:0000256" key="2">
    <source>
        <dbReference type="ARBA" id="ARBA00022723"/>
    </source>
</evidence>